<dbReference type="InterPro" id="IPR021323">
    <property type="entry name" value="DUF2927"/>
</dbReference>
<feature type="chain" id="PRO_5017294187" evidence="2">
    <location>
        <begin position="22"/>
        <end position="342"/>
    </location>
</feature>
<protein>
    <submittedName>
        <fullName evidence="3">DUF2927 domain-containing protein</fullName>
    </submittedName>
</protein>
<gene>
    <name evidence="3" type="ORF">PY32053_02132</name>
</gene>
<dbReference type="Proteomes" id="UP000272010">
    <property type="component" value="Chromosome"/>
</dbReference>
<dbReference type="RefSeq" id="WP_120442144.1">
    <property type="nucleotide sequence ID" value="NZ_CALTWI010000068.1"/>
</dbReference>
<evidence type="ECO:0000313" key="3">
    <source>
        <dbReference type="EMBL" id="AYF01746.1"/>
    </source>
</evidence>
<accession>A0A386UMP4</accession>
<organism evidence="3 4">
    <name type="scientific">Paracoccus yeei</name>
    <dbReference type="NCBI Taxonomy" id="147645"/>
    <lineage>
        <taxon>Bacteria</taxon>
        <taxon>Pseudomonadati</taxon>
        <taxon>Pseudomonadota</taxon>
        <taxon>Alphaproteobacteria</taxon>
        <taxon>Rhodobacterales</taxon>
        <taxon>Paracoccaceae</taxon>
        <taxon>Paracoccus</taxon>
    </lineage>
</organism>
<evidence type="ECO:0000256" key="2">
    <source>
        <dbReference type="SAM" id="SignalP"/>
    </source>
</evidence>
<evidence type="ECO:0000256" key="1">
    <source>
        <dbReference type="SAM" id="MobiDB-lite"/>
    </source>
</evidence>
<dbReference type="AlphaFoldDB" id="A0A386UMP4"/>
<proteinExistence type="predicted"/>
<keyword evidence="2" id="KW-0732">Signal</keyword>
<dbReference type="EMBL" id="CP031078">
    <property type="protein sequence ID" value="AYF01746.1"/>
    <property type="molecule type" value="Genomic_DNA"/>
</dbReference>
<reference evidence="4" key="1">
    <citation type="submission" date="2018-07" db="EMBL/GenBank/DDBJ databases">
        <title>Genome Structure of the Opportunistic Pathogen Paracoccus yeei (Alphaproteobacteria) and Identification of Putative Virulence Factors.</title>
        <authorList>
            <person name="Lasek R."/>
            <person name="Szuplewska M."/>
            <person name="Mitura M."/>
            <person name="Decewicz P."/>
            <person name="Chmielowska C."/>
            <person name="Pawlot A."/>
            <person name="Sentkowska D."/>
            <person name="Czarnecki J."/>
            <person name="Bartosik D."/>
        </authorList>
    </citation>
    <scope>NUCLEOTIDE SEQUENCE [LARGE SCALE GENOMIC DNA]</scope>
    <source>
        <strain evidence="4">CCUG 32053</strain>
    </source>
</reference>
<feature type="region of interest" description="Disordered" evidence="1">
    <location>
        <begin position="28"/>
        <end position="49"/>
    </location>
</feature>
<feature type="signal peptide" evidence="2">
    <location>
        <begin position="1"/>
        <end position="21"/>
    </location>
</feature>
<sequence>MTPTPASVLRLACVAALAALAACSTDTRSLETAPPIQATAPLPRPDRPPVDQAVLRRERAERARAANATAARAAETPASANMRSYLAEVERTLVARGKLRTDDGSDIALTPERLTEDFVQIALHDEYTRRGDSLVSQSTPAPLRRWTQPVALRIEFGDSVAPAQRDRDRAEIAGYAARLQAATGHPVALTGTSGNFTVMILSEDERRAIGPRLNALVPGIPASDVRALSELSPQNYCTVFAYSRGNSPTYAQAVALIRSETPPRLRRSCVHEELAQGLGLANDSRQVRPSIFNDDEEFAYLTRHDELLLKILYDSRLRPGMTEAEARPIVLQIARELLATSA</sequence>
<name>A0A386UMP4_9RHOB</name>
<dbReference type="Pfam" id="PF11150">
    <property type="entry name" value="DUF2927"/>
    <property type="match status" value="1"/>
</dbReference>
<evidence type="ECO:0000313" key="4">
    <source>
        <dbReference type="Proteomes" id="UP000272010"/>
    </source>
</evidence>